<dbReference type="GO" id="GO:0008966">
    <property type="term" value="F:phosphoglucosamine mutase activity"/>
    <property type="evidence" value="ECO:0007669"/>
    <property type="project" value="UniProtKB-UniRule"/>
</dbReference>
<evidence type="ECO:0000256" key="8">
    <source>
        <dbReference type="HAMAP-Rule" id="MF_01554"/>
    </source>
</evidence>
<feature type="domain" description="Alpha-D-phosphohexomutase alpha/beta/alpha" evidence="14">
    <location>
        <begin position="260"/>
        <end position="370"/>
    </location>
</feature>
<dbReference type="InterPro" id="IPR016055">
    <property type="entry name" value="A-D-PHexomutase_a/b/a-I/II/III"/>
</dbReference>
<proteinExistence type="inferred from homology"/>
<keyword evidence="3 8" id="KW-0479">Metal-binding</keyword>
<evidence type="ECO:0000256" key="4">
    <source>
        <dbReference type="ARBA" id="ARBA00022842"/>
    </source>
</evidence>
<reference evidence="15" key="1">
    <citation type="journal article" date="2015" name="PeerJ">
        <title>First genomic representation of candidate bacterial phylum KSB3 points to enhanced environmental sensing as a trigger of wastewater bulking.</title>
        <authorList>
            <person name="Sekiguchi Y."/>
            <person name="Ohashi A."/>
            <person name="Parks D.H."/>
            <person name="Yamauchi T."/>
            <person name="Tyson G.W."/>
            <person name="Hugenholtz P."/>
        </authorList>
    </citation>
    <scope>NUCLEOTIDE SEQUENCE [LARGE SCALE GENOMIC DNA]</scope>
</reference>
<comment type="catalytic activity">
    <reaction evidence="8 10">
        <text>alpha-D-glucosamine 1-phosphate = D-glucosamine 6-phosphate</text>
        <dbReference type="Rhea" id="RHEA:23424"/>
        <dbReference type="ChEBI" id="CHEBI:58516"/>
        <dbReference type="ChEBI" id="CHEBI:58725"/>
        <dbReference type="EC" id="5.4.2.10"/>
    </reaction>
</comment>
<evidence type="ECO:0000256" key="5">
    <source>
        <dbReference type="ARBA" id="ARBA00023235"/>
    </source>
</evidence>
<dbReference type="NCBIfam" id="TIGR01455">
    <property type="entry name" value="glmM"/>
    <property type="match status" value="1"/>
</dbReference>
<keyword evidence="4 8" id="KW-0460">Magnesium</keyword>
<dbReference type="GO" id="GO:0000287">
    <property type="term" value="F:magnesium ion binding"/>
    <property type="evidence" value="ECO:0007669"/>
    <property type="project" value="UniProtKB-UniRule"/>
</dbReference>
<evidence type="ECO:0000256" key="6">
    <source>
        <dbReference type="ARBA" id="ARBA00066330"/>
    </source>
</evidence>
<dbReference type="HAMAP" id="MF_01554_B">
    <property type="entry name" value="GlmM_B"/>
    <property type="match status" value="1"/>
</dbReference>
<dbReference type="AlphaFoldDB" id="A0A0S6W0Y7"/>
<feature type="binding site" evidence="8">
    <location>
        <position position="243"/>
    </location>
    <ligand>
        <name>Mg(2+)</name>
        <dbReference type="ChEBI" id="CHEBI:18420"/>
    </ligand>
</feature>
<dbReference type="Gene3D" id="3.30.310.50">
    <property type="entry name" value="Alpha-D-phosphohexomutase, C-terminal domain"/>
    <property type="match status" value="1"/>
</dbReference>
<dbReference type="EC" id="5.4.2.10" evidence="6 8"/>
<dbReference type="GO" id="GO:0005829">
    <property type="term" value="C:cytosol"/>
    <property type="evidence" value="ECO:0007669"/>
    <property type="project" value="TreeGrafter"/>
</dbReference>
<dbReference type="FunFam" id="3.30.310.50:FF:000001">
    <property type="entry name" value="Phosphoglucosamine mutase"/>
    <property type="match status" value="1"/>
</dbReference>
<dbReference type="InterPro" id="IPR005841">
    <property type="entry name" value="Alpha-D-phosphohexomutase_SF"/>
</dbReference>
<feature type="modified residue" description="Phosphoserine" evidence="8">
    <location>
        <position position="99"/>
    </location>
</feature>
<evidence type="ECO:0000259" key="12">
    <source>
        <dbReference type="Pfam" id="PF02878"/>
    </source>
</evidence>
<dbReference type="Pfam" id="PF02880">
    <property type="entry name" value="PGM_PMM_III"/>
    <property type="match status" value="1"/>
</dbReference>
<feature type="binding site" evidence="8">
    <location>
        <position position="245"/>
    </location>
    <ligand>
        <name>Mg(2+)</name>
        <dbReference type="ChEBI" id="CHEBI:18420"/>
    </ligand>
</feature>
<dbReference type="Pfam" id="PF02879">
    <property type="entry name" value="PGM_PMM_II"/>
    <property type="match status" value="1"/>
</dbReference>
<dbReference type="GO" id="GO:0005975">
    <property type="term" value="P:carbohydrate metabolic process"/>
    <property type="evidence" value="ECO:0007669"/>
    <property type="project" value="InterPro"/>
</dbReference>
<dbReference type="InterPro" id="IPR005845">
    <property type="entry name" value="A-D-PHexomutase_a/b/a-II"/>
</dbReference>
<feature type="binding site" description="via phosphate group" evidence="8">
    <location>
        <position position="99"/>
    </location>
    <ligand>
        <name>Mg(2+)</name>
        <dbReference type="ChEBI" id="CHEBI:18420"/>
    </ligand>
</feature>
<evidence type="ECO:0000256" key="7">
    <source>
        <dbReference type="ARBA" id="ARBA00068193"/>
    </source>
</evidence>
<dbReference type="FunFam" id="3.40.120.10:FF:000002">
    <property type="entry name" value="Phosphoglucosamine mutase"/>
    <property type="match status" value="1"/>
</dbReference>
<keyword evidence="5 8" id="KW-0413">Isomerase</keyword>
<evidence type="ECO:0000256" key="9">
    <source>
        <dbReference type="RuleBase" id="RU004326"/>
    </source>
</evidence>
<feature type="binding site" evidence="8">
    <location>
        <position position="247"/>
    </location>
    <ligand>
        <name>Mg(2+)</name>
        <dbReference type="ChEBI" id="CHEBI:18420"/>
    </ligand>
</feature>
<evidence type="ECO:0000256" key="3">
    <source>
        <dbReference type="ARBA" id="ARBA00022723"/>
    </source>
</evidence>
<dbReference type="SUPFAM" id="SSF53738">
    <property type="entry name" value="Phosphoglucomutase, first 3 domains"/>
    <property type="match status" value="3"/>
</dbReference>
<evidence type="ECO:0000259" key="14">
    <source>
        <dbReference type="Pfam" id="PF02880"/>
    </source>
</evidence>
<dbReference type="STRING" id="1499966.U14_04641"/>
<dbReference type="EMBL" id="DF820459">
    <property type="protein sequence ID" value="GAK53376.1"/>
    <property type="molecule type" value="Genomic_DNA"/>
</dbReference>
<evidence type="ECO:0000259" key="13">
    <source>
        <dbReference type="Pfam" id="PF02879"/>
    </source>
</evidence>
<dbReference type="InterPro" id="IPR006352">
    <property type="entry name" value="GlmM_bact"/>
</dbReference>
<dbReference type="FunFam" id="3.40.120.10:FF:000001">
    <property type="entry name" value="Phosphoglucosamine mutase"/>
    <property type="match status" value="1"/>
</dbReference>
<sequence>MIRLFGTDGIRGVANIFPMTPEMMVKIGMALGAIIADHQTHVIIGRDTRRSGQMLEYALSSGLTAVGASVLLTGILPTPAVAFLTRKWQAHAGIVISASHNPAQDNGVKIFSSTGFKLPDDLETRIEQIVLDEQTTHARPTGADIGIIKPVMEAAEEYAEHIIQSVFAEMKPDFSKMKIVVDCANGAASFLAPSILKYLQANVIEMAVEPDGLNINQQCGALHTKQLCERVLQEQAQIGIAFDGDADRLILVDEYGRQVDGDHILAMLALDLRQKGRLQRNTLVATVMSNLGLEVAMKDAGIQFVRVAVGDRHVVEKMREIGANIGGEQSGHIILFEHGTTGDGIASALTVLKLLQERGKPLSELATCMTTFPQTLINVPVKTRKPIEEMVRVSEAIRQAEKELGDRGRTLVRYSGTELLARVMVEAENEATVNRIAEMIVSELQKENT</sequence>
<keyword evidence="16" id="KW-1185">Reference proteome</keyword>
<feature type="domain" description="Alpha-D-phosphohexomutase alpha/beta/alpha" evidence="13">
    <location>
        <begin position="156"/>
        <end position="256"/>
    </location>
</feature>
<evidence type="ECO:0000313" key="15">
    <source>
        <dbReference type="EMBL" id="GAK53376.1"/>
    </source>
</evidence>
<keyword evidence="2 8" id="KW-0597">Phosphoprotein</keyword>
<gene>
    <name evidence="8" type="primary">glmM</name>
    <name evidence="15" type="ORF">U14_04641</name>
</gene>
<comment type="cofactor">
    <cofactor evidence="8">
        <name>Mg(2+)</name>
        <dbReference type="ChEBI" id="CHEBI:18420"/>
    </cofactor>
    <text evidence="8">Binds 1 Mg(2+) ion per subunit.</text>
</comment>
<dbReference type="PANTHER" id="PTHR42946:SF1">
    <property type="entry name" value="PHOSPHOGLUCOMUTASE (ALPHA-D-GLUCOSE-1,6-BISPHOSPHATE-DEPENDENT)"/>
    <property type="match status" value="1"/>
</dbReference>
<dbReference type="PRINTS" id="PR00509">
    <property type="entry name" value="PGMPMM"/>
</dbReference>
<name>A0A0S6W0Y7_9BACT</name>
<feature type="domain" description="Alpha-D-phosphohexomutase C-terminal" evidence="11">
    <location>
        <begin position="376"/>
        <end position="441"/>
    </location>
</feature>
<dbReference type="NCBIfam" id="NF008139">
    <property type="entry name" value="PRK10887.1"/>
    <property type="match status" value="1"/>
</dbReference>
<dbReference type="InterPro" id="IPR005843">
    <property type="entry name" value="A-D-PHexomutase_C"/>
</dbReference>
<dbReference type="Proteomes" id="UP000030700">
    <property type="component" value="Unassembled WGS sequence"/>
</dbReference>
<feature type="active site" description="Phosphoserine intermediate" evidence="8">
    <location>
        <position position="99"/>
    </location>
</feature>
<protein>
    <recommendedName>
        <fullName evidence="7 8">Phosphoglucosamine mutase</fullName>
        <ecNumber evidence="6 8">5.4.2.10</ecNumber>
    </recommendedName>
</protein>
<comment type="function">
    <text evidence="8 10">Catalyzes the conversion of glucosamine-6-phosphate to glucosamine-1-phosphate.</text>
</comment>
<dbReference type="GO" id="GO:0004615">
    <property type="term" value="F:phosphomannomutase activity"/>
    <property type="evidence" value="ECO:0007669"/>
    <property type="project" value="TreeGrafter"/>
</dbReference>
<dbReference type="GO" id="GO:0006048">
    <property type="term" value="P:UDP-N-acetylglucosamine biosynthetic process"/>
    <property type="evidence" value="ECO:0007669"/>
    <property type="project" value="TreeGrafter"/>
</dbReference>
<evidence type="ECO:0000259" key="11">
    <source>
        <dbReference type="Pfam" id="PF00408"/>
    </source>
</evidence>
<comment type="PTM">
    <text evidence="8">Activated by phosphorylation.</text>
</comment>
<dbReference type="PROSITE" id="PS00710">
    <property type="entry name" value="PGM_PMM"/>
    <property type="match status" value="1"/>
</dbReference>
<dbReference type="InterPro" id="IPR016066">
    <property type="entry name" value="A-D-PHexomutase_CS"/>
</dbReference>
<dbReference type="CDD" id="cd05802">
    <property type="entry name" value="GlmM"/>
    <property type="match status" value="1"/>
</dbReference>
<feature type="domain" description="Alpha-D-phosphohexomutase alpha/beta/alpha" evidence="12">
    <location>
        <begin position="3"/>
        <end position="134"/>
    </location>
</feature>
<dbReference type="Pfam" id="PF02878">
    <property type="entry name" value="PGM_PMM_I"/>
    <property type="match status" value="1"/>
</dbReference>
<evidence type="ECO:0000256" key="1">
    <source>
        <dbReference type="ARBA" id="ARBA00010231"/>
    </source>
</evidence>
<dbReference type="InterPro" id="IPR036900">
    <property type="entry name" value="A-D-PHexomutase_C_sf"/>
</dbReference>
<dbReference type="SUPFAM" id="SSF55957">
    <property type="entry name" value="Phosphoglucomutase, C-terminal domain"/>
    <property type="match status" value="1"/>
</dbReference>
<dbReference type="PANTHER" id="PTHR42946">
    <property type="entry name" value="PHOSPHOHEXOSE MUTASE"/>
    <property type="match status" value="1"/>
</dbReference>
<evidence type="ECO:0000256" key="10">
    <source>
        <dbReference type="RuleBase" id="RU004327"/>
    </source>
</evidence>
<accession>A0A0S6W0Y7</accession>
<dbReference type="Pfam" id="PF00408">
    <property type="entry name" value="PGM_PMM_IV"/>
    <property type="match status" value="1"/>
</dbReference>
<organism evidence="15">
    <name type="scientific">Candidatus Moduliflexus flocculans</name>
    <dbReference type="NCBI Taxonomy" id="1499966"/>
    <lineage>
        <taxon>Bacteria</taxon>
        <taxon>Candidatus Moduliflexota</taxon>
        <taxon>Candidatus Moduliflexia</taxon>
        <taxon>Candidatus Moduliflexales</taxon>
        <taxon>Candidatus Moduliflexaceae</taxon>
    </lineage>
</organism>
<evidence type="ECO:0000256" key="2">
    <source>
        <dbReference type="ARBA" id="ARBA00022553"/>
    </source>
</evidence>
<evidence type="ECO:0000313" key="16">
    <source>
        <dbReference type="Proteomes" id="UP000030700"/>
    </source>
</evidence>
<dbReference type="InterPro" id="IPR005846">
    <property type="entry name" value="A-D-PHexomutase_a/b/a-III"/>
</dbReference>
<dbReference type="Gene3D" id="3.40.120.10">
    <property type="entry name" value="Alpha-D-Glucose-1,6-Bisphosphate, subunit A, domain 3"/>
    <property type="match status" value="3"/>
</dbReference>
<dbReference type="HOGENOM" id="CLU_016950_7_0_0"/>
<dbReference type="InterPro" id="IPR005844">
    <property type="entry name" value="A-D-PHexomutase_a/b/a-I"/>
</dbReference>
<dbReference type="GO" id="GO:0009252">
    <property type="term" value="P:peptidoglycan biosynthetic process"/>
    <property type="evidence" value="ECO:0007669"/>
    <property type="project" value="TreeGrafter"/>
</dbReference>
<comment type="similarity">
    <text evidence="1 8 9">Belongs to the phosphohexose mutase family.</text>
</comment>
<dbReference type="InterPro" id="IPR050060">
    <property type="entry name" value="Phosphoglucosamine_mutase"/>
</dbReference>